<comment type="subcellular location">
    <subcellularLocation>
        <location evidence="9">Endomembrane system</location>
        <topology evidence="9">Single-pass membrane protein</topology>
    </subcellularLocation>
    <subcellularLocation>
        <location evidence="1">Membrane</location>
        <topology evidence="1">Single-pass type II membrane protein</topology>
    </subcellularLocation>
</comment>
<dbReference type="EMBL" id="GEDV01010247">
    <property type="protein sequence ID" value="JAP78310.1"/>
    <property type="molecule type" value="Transcribed_RNA"/>
</dbReference>
<keyword evidence="7 11" id="KW-1133">Transmembrane helix</keyword>
<reference evidence="13" key="1">
    <citation type="journal article" date="2016" name="Ticks Tick Borne Dis.">
        <title>De novo assembly and annotation of the salivary gland transcriptome of Rhipicephalus appendiculatus male and female ticks during blood feeding.</title>
        <authorList>
            <person name="de Castro M.H."/>
            <person name="de Klerk D."/>
            <person name="Pienaar R."/>
            <person name="Latif A.A."/>
            <person name="Rees D.J."/>
            <person name="Mans B.J."/>
        </authorList>
    </citation>
    <scope>NUCLEOTIDE SEQUENCE</scope>
    <source>
        <tissue evidence="13">Salivary glands</tissue>
    </source>
</reference>
<dbReference type="InterPro" id="IPR003378">
    <property type="entry name" value="Fringe-like_glycosylTrfase"/>
</dbReference>
<keyword evidence="6" id="KW-0735">Signal-anchor</keyword>
<comment type="similarity">
    <text evidence="2">Belongs to the glycosyltransferase 31 family.</text>
</comment>
<evidence type="ECO:0000256" key="10">
    <source>
        <dbReference type="SAM" id="MobiDB-lite"/>
    </source>
</evidence>
<evidence type="ECO:0000256" key="5">
    <source>
        <dbReference type="ARBA" id="ARBA00022692"/>
    </source>
</evidence>
<keyword evidence="8 11" id="KW-0472">Membrane</keyword>
<dbReference type="GO" id="GO:0012505">
    <property type="term" value="C:endomembrane system"/>
    <property type="evidence" value="ECO:0007669"/>
    <property type="project" value="UniProtKB-SubCell"/>
</dbReference>
<evidence type="ECO:0000259" key="12">
    <source>
        <dbReference type="Pfam" id="PF02434"/>
    </source>
</evidence>
<evidence type="ECO:0000256" key="6">
    <source>
        <dbReference type="ARBA" id="ARBA00022968"/>
    </source>
</evidence>
<sequence length="411" mass="46126">MKFLSVRKVTQGTALAVFLVAFYGALLLLGWPPLGIDWQQQTTALVADDAAQDGGAHKKADAGVNKLVYLRAPPGFHQSASRRVLKGGNDVDNEVEDYADQPSGEDFDADSVGADADVRDSNRSADQGAAVSGGAAPEGPQRSPTTRLEDVFFSVKTTRTFHRTRLDVILKTWFVLAREQTYFFTDASDPLYQLKTNGHLINTNCSSSHNRKALCCKMSVELDFFLDSNKKWMCHFDDDNYVNVPRLVKLLQEYDPREDWYLGKPSIRQPLEILARDSSKPQRKISFWFATGGAGFCISRSLALKMLPLAGRGKFISIGEHIRLPDDVTMGYIVEHLLKKNLTVVENFHSHLEPMKFLKKEGLSDQVTFSYSKFGKELNVLNIDGFSQRVDPTRFLSLHCQLFPNFSFCPR</sequence>
<dbReference type="AlphaFoldDB" id="A0A131YIM3"/>
<keyword evidence="4" id="KW-0808">Transferase</keyword>
<dbReference type="Pfam" id="PF02434">
    <property type="entry name" value="Fringe"/>
    <property type="match status" value="1"/>
</dbReference>
<evidence type="ECO:0000256" key="4">
    <source>
        <dbReference type="ARBA" id="ARBA00022679"/>
    </source>
</evidence>
<protein>
    <submittedName>
        <fullName evidence="13">Fringe</fullName>
    </submittedName>
</protein>
<feature type="transmembrane region" description="Helical" evidence="11">
    <location>
        <begin position="12"/>
        <end position="31"/>
    </location>
</feature>
<evidence type="ECO:0000256" key="1">
    <source>
        <dbReference type="ARBA" id="ARBA00004606"/>
    </source>
</evidence>
<feature type="compositionally biased region" description="Acidic residues" evidence="10">
    <location>
        <begin position="92"/>
        <end position="109"/>
    </location>
</feature>
<organism evidence="13">
    <name type="scientific">Rhipicephalus appendiculatus</name>
    <name type="common">Brown ear tick</name>
    <dbReference type="NCBI Taxonomy" id="34631"/>
    <lineage>
        <taxon>Eukaryota</taxon>
        <taxon>Metazoa</taxon>
        <taxon>Ecdysozoa</taxon>
        <taxon>Arthropoda</taxon>
        <taxon>Chelicerata</taxon>
        <taxon>Arachnida</taxon>
        <taxon>Acari</taxon>
        <taxon>Parasitiformes</taxon>
        <taxon>Ixodida</taxon>
        <taxon>Ixodoidea</taxon>
        <taxon>Ixodidae</taxon>
        <taxon>Rhipicephalinae</taxon>
        <taxon>Rhipicephalus</taxon>
        <taxon>Rhipicephalus</taxon>
    </lineage>
</organism>
<dbReference type="Gene3D" id="3.90.550.50">
    <property type="match status" value="1"/>
</dbReference>
<evidence type="ECO:0000313" key="13">
    <source>
        <dbReference type="EMBL" id="JAP78310.1"/>
    </source>
</evidence>
<accession>A0A131YIM3</accession>
<dbReference type="GO" id="GO:0016020">
    <property type="term" value="C:membrane"/>
    <property type="evidence" value="ECO:0007669"/>
    <property type="project" value="UniProtKB-SubCell"/>
</dbReference>
<keyword evidence="5 11" id="KW-0812">Transmembrane</keyword>
<keyword evidence="3" id="KW-0328">Glycosyltransferase</keyword>
<proteinExistence type="inferred from homology"/>
<name>A0A131YIM3_RHIAP</name>
<evidence type="ECO:0000256" key="11">
    <source>
        <dbReference type="SAM" id="Phobius"/>
    </source>
</evidence>
<evidence type="ECO:0000256" key="2">
    <source>
        <dbReference type="ARBA" id="ARBA00008661"/>
    </source>
</evidence>
<evidence type="ECO:0000256" key="8">
    <source>
        <dbReference type="ARBA" id="ARBA00023136"/>
    </source>
</evidence>
<feature type="region of interest" description="Disordered" evidence="10">
    <location>
        <begin position="92"/>
        <end position="145"/>
    </location>
</feature>
<dbReference type="PANTHER" id="PTHR10811">
    <property type="entry name" value="FRINGE-RELATED"/>
    <property type="match status" value="1"/>
</dbReference>
<feature type="domain" description="Fringe-like glycosyltransferase" evidence="12">
    <location>
        <begin position="145"/>
        <end position="394"/>
    </location>
</feature>
<evidence type="ECO:0000256" key="7">
    <source>
        <dbReference type="ARBA" id="ARBA00022989"/>
    </source>
</evidence>
<dbReference type="GO" id="GO:0016757">
    <property type="term" value="F:glycosyltransferase activity"/>
    <property type="evidence" value="ECO:0007669"/>
    <property type="project" value="UniProtKB-KW"/>
</dbReference>
<evidence type="ECO:0000256" key="3">
    <source>
        <dbReference type="ARBA" id="ARBA00022676"/>
    </source>
</evidence>
<evidence type="ECO:0000256" key="9">
    <source>
        <dbReference type="ARBA" id="ARBA00037847"/>
    </source>
</evidence>